<dbReference type="Proteomes" id="UP001596500">
    <property type="component" value="Unassembled WGS sequence"/>
</dbReference>
<evidence type="ECO:0000313" key="3">
    <source>
        <dbReference type="Proteomes" id="UP001596500"/>
    </source>
</evidence>
<keyword evidence="3" id="KW-1185">Reference proteome</keyword>
<dbReference type="EMBL" id="JBHTBW010000034">
    <property type="protein sequence ID" value="MFC7441756.1"/>
    <property type="molecule type" value="Genomic_DNA"/>
</dbReference>
<name>A0ABW2RLY5_9BACL</name>
<evidence type="ECO:0000313" key="2">
    <source>
        <dbReference type="EMBL" id="MFC7441756.1"/>
    </source>
</evidence>
<gene>
    <name evidence="2" type="ORF">ACFQNG_11615</name>
</gene>
<evidence type="ECO:0000256" key="1">
    <source>
        <dbReference type="SAM" id="Phobius"/>
    </source>
</evidence>
<reference evidence="3" key="1">
    <citation type="journal article" date="2019" name="Int. J. Syst. Evol. Microbiol.">
        <title>The Global Catalogue of Microorganisms (GCM) 10K type strain sequencing project: providing services to taxonomists for standard genome sequencing and annotation.</title>
        <authorList>
            <consortium name="The Broad Institute Genomics Platform"/>
            <consortium name="The Broad Institute Genome Sequencing Center for Infectious Disease"/>
            <person name="Wu L."/>
            <person name="Ma J."/>
        </authorList>
    </citation>
    <scope>NUCLEOTIDE SEQUENCE [LARGE SCALE GENOMIC DNA]</scope>
    <source>
        <strain evidence="3">CGMCC 1.12942</strain>
    </source>
</reference>
<keyword evidence="1" id="KW-0472">Membrane</keyword>
<dbReference type="RefSeq" id="WP_379865197.1">
    <property type="nucleotide sequence ID" value="NZ_JBHTBW010000034.1"/>
</dbReference>
<proteinExistence type="predicted"/>
<feature type="transmembrane region" description="Helical" evidence="1">
    <location>
        <begin position="12"/>
        <end position="31"/>
    </location>
</feature>
<keyword evidence="1" id="KW-1133">Transmembrane helix</keyword>
<comment type="caution">
    <text evidence="2">The sequence shown here is derived from an EMBL/GenBank/DDBJ whole genome shotgun (WGS) entry which is preliminary data.</text>
</comment>
<accession>A0ABW2RLY5</accession>
<sequence>MFIEFHDVIPMLVSISVILTVLCSFTLIRAARERLSRFVSFTKPSRTDETEHIQHWIARRVQRREAPEDDSDHIPPVLSMTLHEKRGGKPWENHLYSLSFNDTATF</sequence>
<protein>
    <submittedName>
        <fullName evidence="2">Uncharacterized protein</fullName>
    </submittedName>
</protein>
<keyword evidence="1" id="KW-0812">Transmembrane</keyword>
<organism evidence="2 3">
    <name type="scientific">Laceyella putida</name>
    <dbReference type="NCBI Taxonomy" id="110101"/>
    <lineage>
        <taxon>Bacteria</taxon>
        <taxon>Bacillati</taxon>
        <taxon>Bacillota</taxon>
        <taxon>Bacilli</taxon>
        <taxon>Bacillales</taxon>
        <taxon>Thermoactinomycetaceae</taxon>
        <taxon>Laceyella</taxon>
    </lineage>
</organism>